<dbReference type="InterPro" id="IPR014710">
    <property type="entry name" value="RmlC-like_jellyroll"/>
</dbReference>
<dbReference type="InterPro" id="IPR018490">
    <property type="entry name" value="cNMP-bd_dom_sf"/>
</dbReference>
<evidence type="ECO:0000313" key="3">
    <source>
        <dbReference type="Proteomes" id="UP000037530"/>
    </source>
</evidence>
<dbReference type="PATRIC" id="fig|171383.3.peg.3686"/>
<name>A0A0M0HWK7_9VIBR</name>
<organism evidence="2 3">
    <name type="scientific">Vibrio hepatarius</name>
    <dbReference type="NCBI Taxonomy" id="171383"/>
    <lineage>
        <taxon>Bacteria</taxon>
        <taxon>Pseudomonadati</taxon>
        <taxon>Pseudomonadota</taxon>
        <taxon>Gammaproteobacteria</taxon>
        <taxon>Vibrionales</taxon>
        <taxon>Vibrionaceae</taxon>
        <taxon>Vibrio</taxon>
        <taxon>Vibrio oreintalis group</taxon>
    </lineage>
</organism>
<reference evidence="3" key="1">
    <citation type="submission" date="2015-08" db="EMBL/GenBank/DDBJ databases">
        <title>Vibrio galatheae sp. nov., a novel member of the Vibrionaceae family isolated from the Solomon Islands.</title>
        <authorList>
            <person name="Giubergia S."/>
            <person name="Machado H."/>
            <person name="Mateiu R.V."/>
            <person name="Gram L."/>
        </authorList>
    </citation>
    <scope>NUCLEOTIDE SEQUENCE [LARGE SCALE GENOMIC DNA]</scope>
    <source>
        <strain evidence="3">DSM 19134</strain>
    </source>
</reference>
<dbReference type="CDD" id="cd00038">
    <property type="entry name" value="CAP_ED"/>
    <property type="match status" value="1"/>
</dbReference>
<dbReference type="EMBL" id="LHPI01000019">
    <property type="protein sequence ID" value="KOO06450.1"/>
    <property type="molecule type" value="Genomic_DNA"/>
</dbReference>
<dbReference type="Pfam" id="PF00027">
    <property type="entry name" value="cNMP_binding"/>
    <property type="match status" value="1"/>
</dbReference>
<dbReference type="InterPro" id="IPR000595">
    <property type="entry name" value="cNMP-bd_dom"/>
</dbReference>
<feature type="domain" description="Cyclic nucleotide-binding" evidence="1">
    <location>
        <begin position="16"/>
        <end position="103"/>
    </location>
</feature>
<keyword evidence="3" id="KW-1185">Reference proteome</keyword>
<dbReference type="Proteomes" id="UP000037530">
    <property type="component" value="Unassembled WGS sequence"/>
</dbReference>
<dbReference type="AlphaFoldDB" id="A0A0M0HWK7"/>
<protein>
    <recommendedName>
        <fullName evidence="1">Cyclic nucleotide-binding domain-containing protein</fullName>
    </recommendedName>
</protein>
<comment type="caution">
    <text evidence="2">The sequence shown here is derived from an EMBL/GenBank/DDBJ whole genome shotgun (WGS) entry which is preliminary data.</text>
</comment>
<evidence type="ECO:0000259" key="1">
    <source>
        <dbReference type="Pfam" id="PF00027"/>
    </source>
</evidence>
<proteinExistence type="predicted"/>
<sequence length="185" mass="20687">MSDDSKALLVKAGRYVKFASGESIFNPGDITRELRFVCSGIACHYYIKLDGTRCNKSFLQTGEVASSLSSMHQQSPARFGCDALTAVECISLPYDKLQTLASQQADLQVLTQAMLMRLALKKENREADLLLLSPTELYQDFCLRYPSLRQVLPNYHIASYLGISEVSLSRIRARLGVQNAYHKRG</sequence>
<accession>A0A0M0HWK7</accession>
<dbReference type="Gene3D" id="2.60.120.10">
    <property type="entry name" value="Jelly Rolls"/>
    <property type="match status" value="1"/>
</dbReference>
<evidence type="ECO:0000313" key="2">
    <source>
        <dbReference type="EMBL" id="KOO06450.1"/>
    </source>
</evidence>
<gene>
    <name evidence="2" type="ORF">AKJ31_18040</name>
</gene>
<dbReference type="STRING" id="171383.AKJ31_18040"/>
<dbReference type="SUPFAM" id="SSF51206">
    <property type="entry name" value="cAMP-binding domain-like"/>
    <property type="match status" value="1"/>
</dbReference>